<evidence type="ECO:0000256" key="2">
    <source>
        <dbReference type="ARBA" id="ARBA00022827"/>
    </source>
</evidence>
<name>A0ABQ1KHX0_9GAMM</name>
<keyword evidence="1" id="KW-0285">Flavoprotein</keyword>
<dbReference type="PANTHER" id="PTHR11748:SF103">
    <property type="entry name" value="GLYCOLATE OXIDASE SUBUNIT GLCE"/>
    <property type="match status" value="1"/>
</dbReference>
<comment type="caution">
    <text evidence="4">The sequence shown here is derived from an EMBL/GenBank/DDBJ whole genome shotgun (WGS) entry which is preliminary data.</text>
</comment>
<evidence type="ECO:0000313" key="4">
    <source>
        <dbReference type="EMBL" id="GGB98931.1"/>
    </source>
</evidence>
<feature type="domain" description="FAD-binding PCMH-type" evidence="3">
    <location>
        <begin position="1"/>
        <end position="172"/>
    </location>
</feature>
<organism evidence="4 5">
    <name type="scientific">Marinobacterium zhoushanense</name>
    <dbReference type="NCBI Taxonomy" id="1679163"/>
    <lineage>
        <taxon>Bacteria</taxon>
        <taxon>Pseudomonadati</taxon>
        <taxon>Pseudomonadota</taxon>
        <taxon>Gammaproteobacteria</taxon>
        <taxon>Oceanospirillales</taxon>
        <taxon>Oceanospirillaceae</taxon>
        <taxon>Marinobacterium</taxon>
    </lineage>
</organism>
<accession>A0ABQ1KHX0</accession>
<dbReference type="SUPFAM" id="SSF55103">
    <property type="entry name" value="FAD-linked oxidases, C-terminal domain"/>
    <property type="match status" value="1"/>
</dbReference>
<dbReference type="InterPro" id="IPR016166">
    <property type="entry name" value="FAD-bd_PCMH"/>
</dbReference>
<evidence type="ECO:0000256" key="1">
    <source>
        <dbReference type="ARBA" id="ARBA00022630"/>
    </source>
</evidence>
<dbReference type="NCBIfam" id="NF008439">
    <property type="entry name" value="PRK11282.1"/>
    <property type="match status" value="1"/>
</dbReference>
<protein>
    <submittedName>
        <fullName evidence="4">Glycolate oxidase subunit GlcE</fullName>
    </submittedName>
</protein>
<proteinExistence type="predicted"/>
<sequence>MSDISSQLQEQILTAAAEKQPLQIVGGGTKAFMGRQIEPGQEILSLAGHSGIVSYHPVELVLTARAGTPLIELEAALNEHNQMLSFEPPVFGETATLGGTLACNLSGPGRPWWGSVRDQVLGIKMINGLGEHLRFGGQVMKNVAGYDVSRLQAGALGTLGVLTEVSLKVLPKPSDSRTLVFEAGADEALSIMNRRAAEPKPLSGACWLDGKLYLRLSGAHSAVASTAGYWGGKPLEYAEDFWQQLRDQQLPFFNAASEQPLWRFSVNPTARIPRLDGRWLIDWGGAQRWYLGQEGQGPADKAEMERLAAAAGGQVSLFRGGDRSAEVMHSQPEAMQRLQQRLKQAFDPDGLFNRGRLYSWM</sequence>
<dbReference type="InterPro" id="IPR006094">
    <property type="entry name" value="Oxid_FAD_bind_N"/>
</dbReference>
<dbReference type="Pfam" id="PF01565">
    <property type="entry name" value="FAD_binding_4"/>
    <property type="match status" value="1"/>
</dbReference>
<dbReference type="InterPro" id="IPR016164">
    <property type="entry name" value="FAD-linked_Oxase-like_C"/>
</dbReference>
<evidence type="ECO:0000313" key="5">
    <source>
        <dbReference type="Proteomes" id="UP000629025"/>
    </source>
</evidence>
<dbReference type="EMBL" id="BMIJ01000005">
    <property type="protein sequence ID" value="GGB98931.1"/>
    <property type="molecule type" value="Genomic_DNA"/>
</dbReference>
<dbReference type="Proteomes" id="UP000629025">
    <property type="component" value="Unassembled WGS sequence"/>
</dbReference>
<dbReference type="PANTHER" id="PTHR11748">
    <property type="entry name" value="D-LACTATE DEHYDROGENASE"/>
    <property type="match status" value="1"/>
</dbReference>
<dbReference type="RefSeq" id="WP_188749066.1">
    <property type="nucleotide sequence ID" value="NZ_BMIJ01000005.1"/>
</dbReference>
<evidence type="ECO:0000259" key="3">
    <source>
        <dbReference type="PROSITE" id="PS51387"/>
    </source>
</evidence>
<dbReference type="InterPro" id="IPR016169">
    <property type="entry name" value="FAD-bd_PCMH_sub2"/>
</dbReference>
<dbReference type="SUPFAM" id="SSF56176">
    <property type="entry name" value="FAD-binding/transporter-associated domain-like"/>
    <property type="match status" value="1"/>
</dbReference>
<keyword evidence="5" id="KW-1185">Reference proteome</keyword>
<dbReference type="Gene3D" id="3.30.465.10">
    <property type="match status" value="1"/>
</dbReference>
<dbReference type="PROSITE" id="PS51387">
    <property type="entry name" value="FAD_PCMH"/>
    <property type="match status" value="1"/>
</dbReference>
<dbReference type="InterPro" id="IPR036318">
    <property type="entry name" value="FAD-bd_PCMH-like_sf"/>
</dbReference>
<gene>
    <name evidence="4" type="primary">glcE</name>
    <name evidence="4" type="ORF">GCM10011352_26360</name>
</gene>
<keyword evidence="2" id="KW-0274">FAD</keyword>
<reference evidence="5" key="1">
    <citation type="journal article" date="2019" name="Int. J. Syst. Evol. Microbiol.">
        <title>The Global Catalogue of Microorganisms (GCM) 10K type strain sequencing project: providing services to taxonomists for standard genome sequencing and annotation.</title>
        <authorList>
            <consortium name="The Broad Institute Genomics Platform"/>
            <consortium name="The Broad Institute Genome Sequencing Center for Infectious Disease"/>
            <person name="Wu L."/>
            <person name="Ma J."/>
        </authorList>
    </citation>
    <scope>NUCLEOTIDE SEQUENCE [LARGE SCALE GENOMIC DNA]</scope>
    <source>
        <strain evidence="5">CGMCC 1.15341</strain>
    </source>
</reference>